<keyword evidence="2" id="KW-1185">Reference proteome</keyword>
<dbReference type="RefSeq" id="WP_270879262.1">
    <property type="nucleotide sequence ID" value="NZ_JAQFVF010000023.1"/>
</dbReference>
<protein>
    <recommendedName>
        <fullName evidence="3">YCII-related domain-containing protein</fullName>
    </recommendedName>
</protein>
<gene>
    <name evidence="1" type="ORF">ACFPOG_32860</name>
</gene>
<evidence type="ECO:0000313" key="2">
    <source>
        <dbReference type="Proteomes" id="UP001596044"/>
    </source>
</evidence>
<sequence length="124" mass="14152">MQEANGRTESWVEKAMEERSGLYACQAMIIPLAPRAVEEAVRLTLELQSVSVSARWMEEAELGEDAGSITDTEQGPRFVIWIGEAELHDECVKICDTYEQWEARVPMDLAIYRIERTFPPLNFT</sequence>
<evidence type="ECO:0000313" key="1">
    <source>
        <dbReference type="EMBL" id="MFC5453006.1"/>
    </source>
</evidence>
<proteinExistence type="predicted"/>
<reference evidence="2" key="1">
    <citation type="journal article" date="2019" name="Int. J. Syst. Evol. Microbiol.">
        <title>The Global Catalogue of Microorganisms (GCM) 10K type strain sequencing project: providing services to taxonomists for standard genome sequencing and annotation.</title>
        <authorList>
            <consortium name="The Broad Institute Genomics Platform"/>
            <consortium name="The Broad Institute Genome Sequencing Center for Infectious Disease"/>
            <person name="Wu L."/>
            <person name="Ma J."/>
        </authorList>
    </citation>
    <scope>NUCLEOTIDE SEQUENCE [LARGE SCALE GENOMIC DNA]</scope>
    <source>
        <strain evidence="2">KACC 11904</strain>
    </source>
</reference>
<accession>A0ABW0KJU4</accession>
<comment type="caution">
    <text evidence="1">The sequence shown here is derived from an EMBL/GenBank/DDBJ whole genome shotgun (WGS) entry which is preliminary data.</text>
</comment>
<name>A0ABW0KJU4_9BACL</name>
<dbReference type="EMBL" id="JBHSMJ010000065">
    <property type="protein sequence ID" value="MFC5453006.1"/>
    <property type="molecule type" value="Genomic_DNA"/>
</dbReference>
<dbReference type="Proteomes" id="UP001596044">
    <property type="component" value="Unassembled WGS sequence"/>
</dbReference>
<organism evidence="1 2">
    <name type="scientific">Paenibacillus aestuarii</name>
    <dbReference type="NCBI Taxonomy" id="516965"/>
    <lineage>
        <taxon>Bacteria</taxon>
        <taxon>Bacillati</taxon>
        <taxon>Bacillota</taxon>
        <taxon>Bacilli</taxon>
        <taxon>Bacillales</taxon>
        <taxon>Paenibacillaceae</taxon>
        <taxon>Paenibacillus</taxon>
    </lineage>
</organism>
<evidence type="ECO:0008006" key="3">
    <source>
        <dbReference type="Google" id="ProtNLM"/>
    </source>
</evidence>